<name>A0ABT9CBV5_9BACL</name>
<keyword evidence="3" id="KW-1185">Reference proteome</keyword>
<dbReference type="RefSeq" id="WP_305022621.1">
    <property type="nucleotide sequence ID" value="NZ_JAUQTB010000001.1"/>
</dbReference>
<evidence type="ECO:0000256" key="1">
    <source>
        <dbReference type="SAM" id="Phobius"/>
    </source>
</evidence>
<sequence>MKSPTLSTVRGSVVIVVTGGRVEELMNLLAAEHIVIWNVRALAAQKAEMQVLLSDFFRLRPLLRRTGCRMKVSQRNGLPFVWLRLRKRSFFTAGILIFFVTLYFLSSMVWDVKVEGNSRLTTDEVLRAARAEGIYPFQWEGRLAPQDKLAKQLALRLPGVSWIGVSKEGTTVKIEIVEAKEPQKAELLNPRHLISTADAVVTHIYAEQGRPVVAQNMRVKKGAILISGTLGDEENSQTVVAKGEVKGLVWHEYNLEVPLTHRTQVYTGESKEKLYLVLGSRAIQLWGYGKDPYESSKVVTELDPLTWRSYKLPVGWMTEKVMENSTLEEKLTPQQAKNEALAAAHSDILAKNGKGTKIMSQKILHEKTENGKVYMKVLFEVEQNITGELPLVHNQGE</sequence>
<proteinExistence type="predicted"/>
<reference evidence="2 3" key="1">
    <citation type="submission" date="2023-07" db="EMBL/GenBank/DDBJ databases">
        <title>Paenibacillus sp. JX-17 nov. isolated from soil.</title>
        <authorList>
            <person name="Wan Y."/>
            <person name="Liu B."/>
        </authorList>
    </citation>
    <scope>NUCLEOTIDE SEQUENCE [LARGE SCALE GENOMIC DNA]</scope>
    <source>
        <strain evidence="2 3">JX-17</strain>
    </source>
</reference>
<keyword evidence="1" id="KW-1133">Transmembrane helix</keyword>
<protein>
    <submittedName>
        <fullName evidence="2">Sporulation protein YqfD</fullName>
    </submittedName>
</protein>
<keyword evidence="1" id="KW-0472">Membrane</keyword>
<gene>
    <name evidence="2" type="primary">yqfD</name>
    <name evidence="2" type="ORF">Q5741_03405</name>
</gene>
<dbReference type="NCBIfam" id="TIGR02876">
    <property type="entry name" value="spore_yqfD"/>
    <property type="match status" value="1"/>
</dbReference>
<dbReference type="Pfam" id="PF06898">
    <property type="entry name" value="YqfD"/>
    <property type="match status" value="1"/>
</dbReference>
<dbReference type="EMBL" id="JAUQTB010000001">
    <property type="protein sequence ID" value="MDO7905457.1"/>
    <property type="molecule type" value="Genomic_DNA"/>
</dbReference>
<evidence type="ECO:0000313" key="2">
    <source>
        <dbReference type="EMBL" id="MDO7905457.1"/>
    </source>
</evidence>
<organism evidence="2 3">
    <name type="scientific">Paenibacillus lacisoli</name>
    <dbReference type="NCBI Taxonomy" id="3064525"/>
    <lineage>
        <taxon>Bacteria</taxon>
        <taxon>Bacillati</taxon>
        <taxon>Bacillota</taxon>
        <taxon>Bacilli</taxon>
        <taxon>Bacillales</taxon>
        <taxon>Paenibacillaceae</taxon>
        <taxon>Paenibacillus</taxon>
    </lineage>
</organism>
<dbReference type="PIRSF" id="PIRSF029895">
    <property type="entry name" value="SpoIV"/>
    <property type="match status" value="1"/>
</dbReference>
<keyword evidence="1" id="KW-0812">Transmembrane</keyword>
<comment type="caution">
    <text evidence="2">The sequence shown here is derived from an EMBL/GenBank/DDBJ whole genome shotgun (WGS) entry which is preliminary data.</text>
</comment>
<feature type="transmembrane region" description="Helical" evidence="1">
    <location>
        <begin position="90"/>
        <end position="110"/>
    </location>
</feature>
<evidence type="ECO:0000313" key="3">
    <source>
        <dbReference type="Proteomes" id="UP001240171"/>
    </source>
</evidence>
<dbReference type="InterPro" id="IPR010690">
    <property type="entry name" value="YqfD"/>
</dbReference>
<accession>A0ABT9CBV5</accession>
<dbReference type="Proteomes" id="UP001240171">
    <property type="component" value="Unassembled WGS sequence"/>
</dbReference>